<reference evidence="2" key="2">
    <citation type="submission" date="2022-03" db="EMBL/GenBank/DDBJ databases">
        <title>Draft title - Genomic analysis of global carrot germplasm unveils the trajectory of domestication and the origin of high carotenoid orange carrot.</title>
        <authorList>
            <person name="Iorizzo M."/>
            <person name="Ellison S."/>
            <person name="Senalik D."/>
            <person name="Macko-Podgorni A."/>
            <person name="Grzebelus D."/>
            <person name="Bostan H."/>
            <person name="Rolling W."/>
            <person name="Curaba J."/>
            <person name="Simon P."/>
        </authorList>
    </citation>
    <scope>NUCLEOTIDE SEQUENCE</scope>
    <source>
        <tissue evidence="2">Leaf</tissue>
    </source>
</reference>
<dbReference type="Pfam" id="PF04788">
    <property type="entry name" value="DUF620"/>
    <property type="match status" value="1"/>
</dbReference>
<organism evidence="1">
    <name type="scientific">Daucus carota subsp. sativus</name>
    <name type="common">Carrot</name>
    <dbReference type="NCBI Taxonomy" id="79200"/>
    <lineage>
        <taxon>Eukaryota</taxon>
        <taxon>Viridiplantae</taxon>
        <taxon>Streptophyta</taxon>
        <taxon>Embryophyta</taxon>
        <taxon>Tracheophyta</taxon>
        <taxon>Spermatophyta</taxon>
        <taxon>Magnoliopsida</taxon>
        <taxon>eudicotyledons</taxon>
        <taxon>Gunneridae</taxon>
        <taxon>Pentapetalae</taxon>
        <taxon>asterids</taxon>
        <taxon>campanulids</taxon>
        <taxon>Apiales</taxon>
        <taxon>Apiaceae</taxon>
        <taxon>Apioideae</taxon>
        <taxon>Scandiceae</taxon>
        <taxon>Daucinae</taxon>
        <taxon>Daucus</taxon>
        <taxon>Daucus sect. Daucus</taxon>
    </lineage>
</organism>
<gene>
    <name evidence="1" type="ORF">DCAR_019526</name>
    <name evidence="2" type="ORF">DCAR_0522337</name>
</gene>
<protein>
    <submittedName>
        <fullName evidence="1">Uncharacterized protein</fullName>
    </submittedName>
</protein>
<evidence type="ECO:0000313" key="3">
    <source>
        <dbReference type="Proteomes" id="UP000077755"/>
    </source>
</evidence>
<dbReference type="PANTHER" id="PTHR31300:SF25">
    <property type="entry name" value="DUF620 FAMILY PROTEIN (DUF620)"/>
    <property type="match status" value="1"/>
</dbReference>
<dbReference type="OrthoDB" id="1065010at2759"/>
<dbReference type="AlphaFoldDB" id="A0A164ZR88"/>
<proteinExistence type="predicted"/>
<dbReference type="EMBL" id="CP093347">
    <property type="protein sequence ID" value="WOH02947.1"/>
    <property type="molecule type" value="Genomic_DNA"/>
</dbReference>
<evidence type="ECO:0000313" key="2">
    <source>
        <dbReference type="EMBL" id="WOH02947.1"/>
    </source>
</evidence>
<keyword evidence="3" id="KW-1185">Reference proteome</keyword>
<name>A0A164ZR88_DAUCS</name>
<accession>A0A164ZR88</accession>
<dbReference type="Gramene" id="KZM96284">
    <property type="protein sequence ID" value="KZM96284"/>
    <property type="gene ID" value="DCAR_019526"/>
</dbReference>
<dbReference type="Proteomes" id="UP000077755">
    <property type="component" value="Chromosome 5"/>
</dbReference>
<dbReference type="EMBL" id="LNRQ01000005">
    <property type="protein sequence ID" value="KZM96284.1"/>
    <property type="molecule type" value="Genomic_DNA"/>
</dbReference>
<dbReference type="OMA" id="SQPCHAN"/>
<dbReference type="InterPro" id="IPR006873">
    <property type="entry name" value="DUF620"/>
</dbReference>
<reference evidence="1" key="1">
    <citation type="journal article" date="2016" name="Nat. Genet.">
        <title>A high-quality carrot genome assembly provides new insights into carotenoid accumulation and asterid genome evolution.</title>
        <authorList>
            <person name="Iorizzo M."/>
            <person name="Ellison S."/>
            <person name="Senalik D."/>
            <person name="Zeng P."/>
            <person name="Satapoomin P."/>
            <person name="Huang J."/>
            <person name="Bowman M."/>
            <person name="Iovene M."/>
            <person name="Sanseverino W."/>
            <person name="Cavagnaro P."/>
            <person name="Yildiz M."/>
            <person name="Macko-Podgorni A."/>
            <person name="Moranska E."/>
            <person name="Grzebelus E."/>
            <person name="Grzebelus D."/>
            <person name="Ashrafi H."/>
            <person name="Zheng Z."/>
            <person name="Cheng S."/>
            <person name="Spooner D."/>
            <person name="Van Deynze A."/>
            <person name="Simon P."/>
        </authorList>
    </citation>
    <scope>NUCLEOTIDE SEQUENCE [LARGE SCALE GENOMIC DNA]</scope>
    <source>
        <tissue evidence="1">Leaf</tissue>
    </source>
</reference>
<dbReference type="KEGG" id="dcr:108222903"/>
<dbReference type="PANTHER" id="PTHR31300">
    <property type="entry name" value="LIPASE"/>
    <property type="match status" value="1"/>
</dbReference>
<evidence type="ECO:0000313" key="1">
    <source>
        <dbReference type="EMBL" id="KZM96284.1"/>
    </source>
</evidence>
<sequence>MRTLYPNFDNEDGLETVLEVPLPEEVFTSTDGNAYLRWHNMRSRIKAQLEEKQAPDDLFLMLLKIVSSPVIPYQPPFFQAHIALPSVKEGSFQAATAKYIVQQYIAATGGQAALDTIHNICAVGEVYMVSSPMQLGDAEDTPSNRDSGGFVLWLMNPDLWYLELVVSNCKISAGSDGKIGWSQSSHSSIATRGPPRPLRRFFQGLDPRSTINLFNKATCIGEKTIDDEECFILKHETDKVVLKSQSTENTETVHHTIWGYFSQRTGLLTKFEDTKLVKMKTKTDDHVYWETSMDSVLEDYRYVDGICVAHSGKTKCTVFRYGHMHNHKGKIEETWRIEDVDFNVHGLTKDSFLPPAEQVQDVEF</sequence>
<dbReference type="STRING" id="79200.A0A164ZR88"/>